<dbReference type="SUPFAM" id="SSF57610">
    <property type="entry name" value="Thyroglobulin type-1 domain"/>
    <property type="match status" value="2"/>
</dbReference>
<gene>
    <name evidence="4" type="primary">AVEN_78464_1</name>
    <name evidence="4" type="ORF">CDAR_38921</name>
</gene>
<dbReference type="Pfam" id="PF00086">
    <property type="entry name" value="Thyroglobulin_1"/>
    <property type="match status" value="2"/>
</dbReference>
<dbReference type="InterPro" id="IPR036857">
    <property type="entry name" value="Thyroglobulin_1_sf"/>
</dbReference>
<evidence type="ECO:0000256" key="1">
    <source>
        <dbReference type="ARBA" id="ARBA00023157"/>
    </source>
</evidence>
<dbReference type="Proteomes" id="UP001054837">
    <property type="component" value="Unassembled WGS sequence"/>
</dbReference>
<protein>
    <recommendedName>
        <fullName evidence="3">Thyroglobulin type-1 domain-containing protein</fullName>
    </recommendedName>
</protein>
<evidence type="ECO:0000313" key="4">
    <source>
        <dbReference type="EMBL" id="GIY60118.1"/>
    </source>
</evidence>
<name>A0AAV4UQR1_9ARAC</name>
<dbReference type="PROSITE" id="PS51162">
    <property type="entry name" value="THYROGLOBULIN_1_2"/>
    <property type="match status" value="1"/>
</dbReference>
<reference evidence="4 5" key="1">
    <citation type="submission" date="2021-06" db="EMBL/GenBank/DDBJ databases">
        <title>Caerostris darwini draft genome.</title>
        <authorList>
            <person name="Kono N."/>
            <person name="Arakawa K."/>
        </authorList>
    </citation>
    <scope>NUCLEOTIDE SEQUENCE [LARGE SCALE GENOMIC DNA]</scope>
</reference>
<feature type="domain" description="Thyroglobulin type-1" evidence="3">
    <location>
        <begin position="125"/>
        <end position="192"/>
    </location>
</feature>
<keyword evidence="5" id="KW-1185">Reference proteome</keyword>
<dbReference type="InterPro" id="IPR000716">
    <property type="entry name" value="Thyroglobulin_1"/>
</dbReference>
<evidence type="ECO:0000256" key="2">
    <source>
        <dbReference type="PROSITE-ProRule" id="PRU00500"/>
    </source>
</evidence>
<dbReference type="CDD" id="cd00191">
    <property type="entry name" value="TY"/>
    <property type="match status" value="1"/>
</dbReference>
<dbReference type="AlphaFoldDB" id="A0AAV4UQR1"/>
<organism evidence="4 5">
    <name type="scientific">Caerostris darwini</name>
    <dbReference type="NCBI Taxonomy" id="1538125"/>
    <lineage>
        <taxon>Eukaryota</taxon>
        <taxon>Metazoa</taxon>
        <taxon>Ecdysozoa</taxon>
        <taxon>Arthropoda</taxon>
        <taxon>Chelicerata</taxon>
        <taxon>Arachnida</taxon>
        <taxon>Araneae</taxon>
        <taxon>Araneomorphae</taxon>
        <taxon>Entelegynae</taxon>
        <taxon>Araneoidea</taxon>
        <taxon>Araneidae</taxon>
        <taxon>Caerostris</taxon>
    </lineage>
</organism>
<evidence type="ECO:0000313" key="5">
    <source>
        <dbReference type="Proteomes" id="UP001054837"/>
    </source>
</evidence>
<dbReference type="Gene3D" id="4.10.800.10">
    <property type="entry name" value="Thyroglobulin type-1"/>
    <property type="match status" value="2"/>
</dbReference>
<dbReference type="SMART" id="SM00211">
    <property type="entry name" value="TY"/>
    <property type="match status" value="1"/>
</dbReference>
<proteinExistence type="predicted"/>
<dbReference type="EMBL" id="BPLQ01011751">
    <property type="protein sequence ID" value="GIY60118.1"/>
    <property type="molecule type" value="Genomic_DNA"/>
</dbReference>
<evidence type="ECO:0000259" key="3">
    <source>
        <dbReference type="PROSITE" id="PS51162"/>
    </source>
</evidence>
<comment type="caution">
    <text evidence="4">The sequence shown here is derived from an EMBL/GenBank/DDBJ whole genome shotgun (WGS) entry which is preliminary data.</text>
</comment>
<comment type="caution">
    <text evidence="2">Lacks conserved residue(s) required for the propagation of feature annotation.</text>
</comment>
<sequence>MLRPELLYGLIPTNKHNRLNLGSKVPLQFAEMNTLGIILISCFLPAALCWNFKEDYKWILGDCPTAVKELSKYTEEKWMAIKCNADGTYQNLQCFPDHPVYPKSCMCLTSWGYKLRESLLKPLDTCVCELYKYDFYVNPHVDGAMTPNCADDGSFAPRQCRRGTSWEDVICWCVDRNGNKISSEGRKEDISCDHVRSK</sequence>
<accession>A0AAV4UQR1</accession>
<keyword evidence="1" id="KW-1015">Disulfide bond</keyword>